<comment type="caution">
    <text evidence="1">The sequence shown here is derived from an EMBL/GenBank/DDBJ whole genome shotgun (WGS) entry which is preliminary data.</text>
</comment>
<organism evidence="1">
    <name type="scientific">Ophidiomyces ophidiicola</name>
    <dbReference type="NCBI Taxonomy" id="1387563"/>
    <lineage>
        <taxon>Eukaryota</taxon>
        <taxon>Fungi</taxon>
        <taxon>Dikarya</taxon>
        <taxon>Ascomycota</taxon>
        <taxon>Pezizomycotina</taxon>
        <taxon>Eurotiomycetes</taxon>
        <taxon>Eurotiomycetidae</taxon>
        <taxon>Onygenales</taxon>
        <taxon>Onygenaceae</taxon>
        <taxon>Ophidiomyces</taxon>
    </lineage>
</organism>
<sequence length="456" mass="50108">MSLDAMSIKRKNLTFDSSPDAKRSRISADDEQGEGVSSSSESIKATSKYPRNDPVFGQKHAFPGLEDENDDELLYGPPEDGLEYLRMVRSEARTLPSIFIAPKSVEGNREDLNGDKSNGEKHEVETSYEGCYANGVYVALPTTTDGAVALQQADNIEPDPQEVYYNLLRHRFLLLRSTLKCIPPAEAIAALDSQHPITFPDDSKRARFEWRLFVQNVDPQMVQIACMDPDSVLRAIAVVTRLISDAAMSGEIARVTRLAAWAWGLLGRCREVGEMSSEEVADIRELGKRAVKILNKIREAEAQNCPTEAAGENGGGMIDEGGKDNVAAENSHDAQTGHQDEYSPPSVFPEEPNQLHVGKVAADSEPTTTMNGTLNEADELEAAKARLRARLASVYTESDVDAGNIEQETKDNGEAVGIRNETRAMLDMIISVVGEFYGQRDLLESRDLWEEGDGGW</sequence>
<gene>
    <name evidence="1" type="ORF">LOY88_001498</name>
</gene>
<evidence type="ECO:0000313" key="1">
    <source>
        <dbReference type="EMBL" id="KAI2390674.1"/>
    </source>
</evidence>
<accession>A0ACB8V1S3</accession>
<protein>
    <submittedName>
        <fullName evidence="1">Uncharacterized protein</fullName>
    </submittedName>
</protein>
<proteinExistence type="predicted"/>
<reference evidence="1" key="1">
    <citation type="journal article" date="2022" name="bioRxiv">
        <title>Population genetic analysis of Ophidiomyces ophidiicola, the causative agent of snake fungal disease, indicates recent introductions to the USA.</title>
        <authorList>
            <person name="Ladner J.T."/>
            <person name="Palmer J.M."/>
            <person name="Ettinger C.L."/>
            <person name="Stajich J.E."/>
            <person name="Farrell T.M."/>
            <person name="Glorioso B.M."/>
            <person name="Lawson B."/>
            <person name="Price S.J."/>
            <person name="Stengle A.G."/>
            <person name="Grear D.A."/>
            <person name="Lorch J.M."/>
        </authorList>
    </citation>
    <scope>NUCLEOTIDE SEQUENCE</scope>
    <source>
        <strain evidence="1">NWHC 24266-5</strain>
    </source>
</reference>
<name>A0ACB8V1S3_9EURO</name>
<dbReference type="EMBL" id="JALBCA010000016">
    <property type="protein sequence ID" value="KAI2390674.1"/>
    <property type="molecule type" value="Genomic_DNA"/>
</dbReference>